<keyword evidence="6" id="KW-1185">Reference proteome</keyword>
<dbReference type="InterPro" id="IPR028082">
    <property type="entry name" value="Peripla_BP_I"/>
</dbReference>
<dbReference type="Gene3D" id="3.40.50.2300">
    <property type="match status" value="2"/>
</dbReference>
<evidence type="ECO:0000313" key="5">
    <source>
        <dbReference type="EMBL" id="MFC6715646.1"/>
    </source>
</evidence>
<dbReference type="Pfam" id="PF13377">
    <property type="entry name" value="Peripla_BP_3"/>
    <property type="match status" value="1"/>
</dbReference>
<gene>
    <name evidence="5" type="ORF">ACFQBT_18190</name>
</gene>
<dbReference type="InterPro" id="IPR000843">
    <property type="entry name" value="HTH_LacI"/>
</dbReference>
<sequence>MTSGRVRQRDVAERAGVSVRTVSNVVNDFVHVSQDTRERVLAAVAELGYRPNLAARELRTGRSGTVSLVVPEIDSPYFSDLASRMVRAGEAIGLTVHIAQSDGDPDRERALLAGPPGREVDGVVISPWALAADDVRPRGDGPPVVMLGERPGQGSVDRVAIDNVAAARDAVAHLLSRGRRRIAAVGLQPHRANETSALRREGYRQAVAAAGGTHQLGLEVVTQTLHRSDGAAAVRRLLEEGSDFDALFCFTDELALGAMRALHDAGLRVPDDVAVVGFDGIQDGAFSVPSLTTVRPDVTRIAELALAALGRHQAGEESTPTEYVAPHRLVVRESSCACLQQK</sequence>
<keyword evidence="2 5" id="KW-0238">DNA-binding</keyword>
<keyword evidence="3" id="KW-0804">Transcription</keyword>
<evidence type="ECO:0000256" key="2">
    <source>
        <dbReference type="ARBA" id="ARBA00023125"/>
    </source>
</evidence>
<accession>A0ABW2AWX3</accession>
<dbReference type="PANTHER" id="PTHR30146">
    <property type="entry name" value="LACI-RELATED TRANSCRIPTIONAL REPRESSOR"/>
    <property type="match status" value="1"/>
</dbReference>
<evidence type="ECO:0000256" key="3">
    <source>
        <dbReference type="ARBA" id="ARBA00023163"/>
    </source>
</evidence>
<comment type="caution">
    <text evidence="5">The sequence shown here is derived from an EMBL/GenBank/DDBJ whole genome shotgun (WGS) entry which is preliminary data.</text>
</comment>
<dbReference type="Proteomes" id="UP001596356">
    <property type="component" value="Unassembled WGS sequence"/>
</dbReference>
<dbReference type="GO" id="GO:0003677">
    <property type="term" value="F:DNA binding"/>
    <property type="evidence" value="ECO:0007669"/>
    <property type="project" value="UniProtKB-KW"/>
</dbReference>
<dbReference type="InterPro" id="IPR046335">
    <property type="entry name" value="LacI/GalR-like_sensor"/>
</dbReference>
<keyword evidence="1" id="KW-0805">Transcription regulation</keyword>
<feature type="domain" description="HTH lacI-type" evidence="4">
    <location>
        <begin position="6"/>
        <end position="60"/>
    </location>
</feature>
<dbReference type="InterPro" id="IPR010982">
    <property type="entry name" value="Lambda_DNA-bd_dom_sf"/>
</dbReference>
<reference evidence="6" key="1">
    <citation type="journal article" date="2019" name="Int. J. Syst. Evol. Microbiol.">
        <title>The Global Catalogue of Microorganisms (GCM) 10K type strain sequencing project: providing services to taxonomists for standard genome sequencing and annotation.</title>
        <authorList>
            <consortium name="The Broad Institute Genomics Platform"/>
            <consortium name="The Broad Institute Genome Sequencing Center for Infectious Disease"/>
            <person name="Wu L."/>
            <person name="Ma J."/>
        </authorList>
    </citation>
    <scope>NUCLEOTIDE SEQUENCE [LARGE SCALE GENOMIC DNA]</scope>
    <source>
        <strain evidence="6">NBRC 106593</strain>
    </source>
</reference>
<dbReference type="SUPFAM" id="SSF53822">
    <property type="entry name" value="Periplasmic binding protein-like I"/>
    <property type="match status" value="1"/>
</dbReference>
<dbReference type="EMBL" id="JBHSWJ010000002">
    <property type="protein sequence ID" value="MFC6715646.1"/>
    <property type="molecule type" value="Genomic_DNA"/>
</dbReference>
<dbReference type="RefSeq" id="WP_377824908.1">
    <property type="nucleotide sequence ID" value="NZ_JBHSWJ010000002.1"/>
</dbReference>
<protein>
    <submittedName>
        <fullName evidence="5">LacI family DNA-binding transcriptional regulator</fullName>
    </submittedName>
</protein>
<organism evidence="5 6">
    <name type="scientific">Branchiibius cervicis</name>
    <dbReference type="NCBI Taxonomy" id="908252"/>
    <lineage>
        <taxon>Bacteria</taxon>
        <taxon>Bacillati</taxon>
        <taxon>Actinomycetota</taxon>
        <taxon>Actinomycetes</taxon>
        <taxon>Micrococcales</taxon>
        <taxon>Dermacoccaceae</taxon>
        <taxon>Branchiibius</taxon>
    </lineage>
</organism>
<dbReference type="SMART" id="SM00354">
    <property type="entry name" value="HTH_LACI"/>
    <property type="match status" value="1"/>
</dbReference>
<evidence type="ECO:0000313" key="6">
    <source>
        <dbReference type="Proteomes" id="UP001596356"/>
    </source>
</evidence>
<dbReference type="SUPFAM" id="SSF47413">
    <property type="entry name" value="lambda repressor-like DNA-binding domains"/>
    <property type="match status" value="1"/>
</dbReference>
<dbReference type="Pfam" id="PF00356">
    <property type="entry name" value="LacI"/>
    <property type="match status" value="1"/>
</dbReference>
<evidence type="ECO:0000256" key="1">
    <source>
        <dbReference type="ARBA" id="ARBA00023015"/>
    </source>
</evidence>
<dbReference type="Gene3D" id="1.10.260.40">
    <property type="entry name" value="lambda repressor-like DNA-binding domains"/>
    <property type="match status" value="1"/>
</dbReference>
<dbReference type="CDD" id="cd06267">
    <property type="entry name" value="PBP1_LacI_sugar_binding-like"/>
    <property type="match status" value="1"/>
</dbReference>
<proteinExistence type="predicted"/>
<dbReference type="PANTHER" id="PTHR30146:SF153">
    <property type="entry name" value="LACTOSE OPERON REPRESSOR"/>
    <property type="match status" value="1"/>
</dbReference>
<name>A0ABW2AWX3_9MICO</name>
<dbReference type="CDD" id="cd01392">
    <property type="entry name" value="HTH_LacI"/>
    <property type="match status" value="1"/>
</dbReference>
<dbReference type="PROSITE" id="PS50932">
    <property type="entry name" value="HTH_LACI_2"/>
    <property type="match status" value="1"/>
</dbReference>
<evidence type="ECO:0000259" key="4">
    <source>
        <dbReference type="PROSITE" id="PS50932"/>
    </source>
</evidence>